<organism evidence="1 2">
    <name type="scientific">Shewanella violacea (strain JCM 10179 / CIP 106290 / LMG 19151 / DSS12)</name>
    <dbReference type="NCBI Taxonomy" id="637905"/>
    <lineage>
        <taxon>Bacteria</taxon>
        <taxon>Pseudomonadati</taxon>
        <taxon>Pseudomonadota</taxon>
        <taxon>Gammaproteobacteria</taxon>
        <taxon>Alteromonadales</taxon>
        <taxon>Shewanellaceae</taxon>
        <taxon>Shewanella</taxon>
    </lineage>
</organism>
<protein>
    <submittedName>
        <fullName evidence="1">Uncharacterized protein</fullName>
    </submittedName>
</protein>
<evidence type="ECO:0000313" key="1">
    <source>
        <dbReference type="EMBL" id="BAJ00300.1"/>
    </source>
</evidence>
<dbReference type="EMBL" id="AP011177">
    <property type="protein sequence ID" value="BAJ00300.1"/>
    <property type="molecule type" value="Genomic_DNA"/>
</dbReference>
<dbReference type="HOGENOM" id="CLU_3316900_0_0_6"/>
<keyword evidence="2" id="KW-1185">Reference proteome</keyword>
<dbReference type="KEGG" id="svo:SVI_0329"/>
<name>D4ZES0_SHEVD</name>
<gene>
    <name evidence="1" type="ordered locus">SVI_0329</name>
</gene>
<sequence length="39" mass="4549">MFIFSGKLVCLFMLKAYRLTREFVLIRAGILVRIAKSSR</sequence>
<dbReference type="STRING" id="637905.SVI_0329"/>
<accession>D4ZES0</accession>
<dbReference type="Proteomes" id="UP000002350">
    <property type="component" value="Chromosome"/>
</dbReference>
<dbReference type="AlphaFoldDB" id="D4ZES0"/>
<evidence type="ECO:0000313" key="2">
    <source>
        <dbReference type="Proteomes" id="UP000002350"/>
    </source>
</evidence>
<proteinExistence type="predicted"/>
<reference evidence="2" key="1">
    <citation type="journal article" date="2010" name="Mol. Biosyst.">
        <title>Complete genome sequence and comparative analysis of Shewanella violacea, a psychrophilic and piezophilic bacterium from deep sea floor sediments.</title>
        <authorList>
            <person name="Aono E."/>
            <person name="Baba T."/>
            <person name="Ara T."/>
            <person name="Nishi T."/>
            <person name="Nakamichi T."/>
            <person name="Inamoto E."/>
            <person name="Toyonaga H."/>
            <person name="Hasegawa M."/>
            <person name="Takai Y."/>
            <person name="Okumura Y."/>
            <person name="Baba M."/>
            <person name="Tomita M."/>
            <person name="Kato C."/>
            <person name="Oshima T."/>
            <person name="Nakasone K."/>
            <person name="Mori H."/>
        </authorList>
    </citation>
    <scope>NUCLEOTIDE SEQUENCE [LARGE SCALE GENOMIC DNA]</scope>
    <source>
        <strain evidence="2">JCM 10179 / CIP 106290 / LMG 19151 / DSS12</strain>
    </source>
</reference>